<comment type="cofactor">
    <cofactor evidence="1 5">
        <name>Zn(2+)</name>
        <dbReference type="ChEBI" id="CHEBI:29105"/>
    </cofactor>
</comment>
<dbReference type="Gene3D" id="3.40.50.720">
    <property type="entry name" value="NAD(P)-binding Rossmann-like Domain"/>
    <property type="match status" value="1"/>
</dbReference>
<dbReference type="PANTHER" id="PTHR42683">
    <property type="entry name" value="ALDEHYDE REDUCTASE"/>
    <property type="match status" value="1"/>
</dbReference>
<dbReference type="Proteomes" id="UP001320245">
    <property type="component" value="Unassembled WGS sequence"/>
</dbReference>
<name>A0AAN9YJX2_9PEZI</name>
<accession>A0AAN9YJX2</accession>
<dbReference type="GO" id="GO:0008270">
    <property type="term" value="F:zinc ion binding"/>
    <property type="evidence" value="ECO:0007669"/>
    <property type="project" value="InterPro"/>
</dbReference>
<evidence type="ECO:0000256" key="4">
    <source>
        <dbReference type="ARBA" id="ARBA00023002"/>
    </source>
</evidence>
<evidence type="ECO:0000256" key="5">
    <source>
        <dbReference type="RuleBase" id="RU361277"/>
    </source>
</evidence>
<sequence>MPTFTVYKGSESGAAVKSTTTKPDELTGDFVLLRVTASGVCGTDLHYKHTDMALGHEGIGVVEATGPLCKFVKKGDRVGWGYEHDSCGNCRPCLTGMEQYCKDRELYGYHNLDQGSFASHAVWREAFLFKIPDSIPDELAAPFMCGGATVFEAMMAYDSKPTDVMGIIGVGGLGHLAIQFCKAIGAHVIVLSGTDSKKDEALSLGAHEFIAIKGKTSIEPSRKINRLFVTTSVQPDWALLAPILAPGATVYPLSVAGGNFVFPYIELLAQGITVQGSMVASRHTQNDMLDFVALHGIKPVIQKFPMTEEGVNDALTKLDKGEVHFRAVLIPQEE</sequence>
<dbReference type="EMBL" id="JAJSPL020000003">
    <property type="protein sequence ID" value="KAK7747918.1"/>
    <property type="molecule type" value="Genomic_DNA"/>
</dbReference>
<evidence type="ECO:0000256" key="2">
    <source>
        <dbReference type="ARBA" id="ARBA00022723"/>
    </source>
</evidence>
<evidence type="ECO:0000313" key="8">
    <source>
        <dbReference type="Proteomes" id="UP001320245"/>
    </source>
</evidence>
<dbReference type="CDD" id="cd05283">
    <property type="entry name" value="CAD1"/>
    <property type="match status" value="1"/>
</dbReference>
<evidence type="ECO:0000256" key="1">
    <source>
        <dbReference type="ARBA" id="ARBA00001947"/>
    </source>
</evidence>
<keyword evidence="4" id="KW-0560">Oxidoreductase</keyword>
<dbReference type="Gene3D" id="3.90.180.10">
    <property type="entry name" value="Medium-chain alcohol dehydrogenases, catalytic domain"/>
    <property type="match status" value="1"/>
</dbReference>
<dbReference type="SUPFAM" id="SSF50129">
    <property type="entry name" value="GroES-like"/>
    <property type="match status" value="1"/>
</dbReference>
<dbReference type="SUPFAM" id="SSF51735">
    <property type="entry name" value="NAD(P)-binding Rossmann-fold domains"/>
    <property type="match status" value="1"/>
</dbReference>
<dbReference type="InterPro" id="IPR020843">
    <property type="entry name" value="ER"/>
</dbReference>
<protein>
    <recommendedName>
        <fullName evidence="6">Enoyl reductase (ER) domain-containing protein</fullName>
    </recommendedName>
</protein>
<dbReference type="PROSITE" id="PS00059">
    <property type="entry name" value="ADH_ZINC"/>
    <property type="match status" value="1"/>
</dbReference>
<evidence type="ECO:0000313" key="7">
    <source>
        <dbReference type="EMBL" id="KAK7747918.1"/>
    </source>
</evidence>
<dbReference type="Pfam" id="PF08240">
    <property type="entry name" value="ADH_N"/>
    <property type="match status" value="1"/>
</dbReference>
<evidence type="ECO:0000256" key="3">
    <source>
        <dbReference type="ARBA" id="ARBA00022833"/>
    </source>
</evidence>
<dbReference type="InterPro" id="IPR036291">
    <property type="entry name" value="NAD(P)-bd_dom_sf"/>
</dbReference>
<dbReference type="SMART" id="SM00829">
    <property type="entry name" value="PKS_ER"/>
    <property type="match status" value="1"/>
</dbReference>
<dbReference type="InterPro" id="IPR011032">
    <property type="entry name" value="GroES-like_sf"/>
</dbReference>
<dbReference type="Pfam" id="PF00107">
    <property type="entry name" value="ADH_zinc_N"/>
    <property type="match status" value="1"/>
</dbReference>
<feature type="domain" description="Enoyl reductase (ER)" evidence="6">
    <location>
        <begin position="9"/>
        <end position="274"/>
    </location>
</feature>
<dbReference type="InterPro" id="IPR013149">
    <property type="entry name" value="ADH-like_C"/>
</dbReference>
<evidence type="ECO:0000259" key="6">
    <source>
        <dbReference type="SMART" id="SM00829"/>
    </source>
</evidence>
<dbReference type="InterPro" id="IPR002328">
    <property type="entry name" value="ADH_Zn_CS"/>
</dbReference>
<dbReference type="AlphaFoldDB" id="A0AAN9YJX2"/>
<dbReference type="FunFam" id="3.40.50.720:FF:000022">
    <property type="entry name" value="Cinnamyl alcohol dehydrogenase"/>
    <property type="match status" value="1"/>
</dbReference>
<comment type="caution">
    <text evidence="7">The sequence shown here is derived from an EMBL/GenBank/DDBJ whole genome shotgun (WGS) entry which is preliminary data.</text>
</comment>
<reference evidence="7 8" key="1">
    <citation type="journal article" date="2023" name="PLoS ONE">
        <title>Cytospora paraplurivora sp. nov. isolated from orchards with fruit tree decline syndrome in Ontario, Canada.</title>
        <authorList>
            <person name="Ilyukhin E."/>
            <person name="Nguyen H.D.T."/>
            <person name="Castle A.J."/>
            <person name="Ellouze W."/>
        </authorList>
    </citation>
    <scope>NUCLEOTIDE SEQUENCE [LARGE SCALE GENOMIC DNA]</scope>
    <source>
        <strain evidence="7 8">FDS-564</strain>
    </source>
</reference>
<proteinExistence type="inferred from homology"/>
<dbReference type="GO" id="GO:0016616">
    <property type="term" value="F:oxidoreductase activity, acting on the CH-OH group of donors, NAD or NADP as acceptor"/>
    <property type="evidence" value="ECO:0007669"/>
    <property type="project" value="InterPro"/>
</dbReference>
<gene>
    <name evidence="7" type="ORF">SLS53_001170</name>
</gene>
<dbReference type="InterPro" id="IPR047109">
    <property type="entry name" value="CAD-like"/>
</dbReference>
<keyword evidence="2 5" id="KW-0479">Metal-binding</keyword>
<organism evidence="7 8">
    <name type="scientific">Cytospora paraplurivora</name>
    <dbReference type="NCBI Taxonomy" id="2898453"/>
    <lineage>
        <taxon>Eukaryota</taxon>
        <taxon>Fungi</taxon>
        <taxon>Dikarya</taxon>
        <taxon>Ascomycota</taxon>
        <taxon>Pezizomycotina</taxon>
        <taxon>Sordariomycetes</taxon>
        <taxon>Sordariomycetidae</taxon>
        <taxon>Diaporthales</taxon>
        <taxon>Cytosporaceae</taxon>
        <taxon>Cytospora</taxon>
    </lineage>
</organism>
<keyword evidence="3 5" id="KW-0862">Zinc</keyword>
<dbReference type="InterPro" id="IPR013154">
    <property type="entry name" value="ADH-like_N"/>
</dbReference>
<keyword evidence="8" id="KW-1185">Reference proteome</keyword>
<comment type="similarity">
    <text evidence="5">Belongs to the zinc-containing alcohol dehydrogenase family.</text>
</comment>